<dbReference type="AlphaFoldDB" id="A0A2S6BYS9"/>
<dbReference type="Proteomes" id="UP000237631">
    <property type="component" value="Unassembled WGS sequence"/>
</dbReference>
<name>A0A2S6BYS9_9PEZI</name>
<sequence>MAKTKSKQAAAAMQRHDSSDAASEPSQSQSQQIDTTTLTLAIKKSKQQAKTHREKRETEIERVRAGRLEQANTKLDAAQARGNERLRTMQRPKIKRLQELVRQKKAIEELSEQCHTSLAQAWTATLSQIDQAVKDRQVDWEESSDVSDE</sequence>
<evidence type="ECO:0000313" key="3">
    <source>
        <dbReference type="Proteomes" id="UP000237631"/>
    </source>
</evidence>
<accession>A0A2S6BYS9</accession>
<organism evidence="2 3">
    <name type="scientific">Cercospora berteroae</name>
    <dbReference type="NCBI Taxonomy" id="357750"/>
    <lineage>
        <taxon>Eukaryota</taxon>
        <taxon>Fungi</taxon>
        <taxon>Dikarya</taxon>
        <taxon>Ascomycota</taxon>
        <taxon>Pezizomycotina</taxon>
        <taxon>Dothideomycetes</taxon>
        <taxon>Dothideomycetidae</taxon>
        <taxon>Mycosphaerellales</taxon>
        <taxon>Mycosphaerellaceae</taxon>
        <taxon>Cercospora</taxon>
    </lineage>
</organism>
<dbReference type="EMBL" id="PNEN01001679">
    <property type="protein sequence ID" value="PPJ52630.1"/>
    <property type="molecule type" value="Genomic_DNA"/>
</dbReference>
<gene>
    <name evidence="2" type="ORF">CBER1_10846</name>
</gene>
<feature type="compositionally biased region" description="Low complexity" evidence="1">
    <location>
        <begin position="20"/>
        <end position="32"/>
    </location>
</feature>
<proteinExistence type="predicted"/>
<evidence type="ECO:0000313" key="2">
    <source>
        <dbReference type="EMBL" id="PPJ52630.1"/>
    </source>
</evidence>
<feature type="compositionally biased region" description="Basic and acidic residues" evidence="1">
    <location>
        <begin position="54"/>
        <end position="67"/>
    </location>
</feature>
<protein>
    <submittedName>
        <fullName evidence="2">Uncharacterized protein</fullName>
    </submittedName>
</protein>
<feature type="region of interest" description="Disordered" evidence="1">
    <location>
        <begin position="1"/>
        <end position="91"/>
    </location>
</feature>
<evidence type="ECO:0000256" key="1">
    <source>
        <dbReference type="SAM" id="MobiDB-lite"/>
    </source>
</evidence>
<reference evidence="3" key="1">
    <citation type="journal article" date="2017" name="bioRxiv">
        <title>Conservation of a gene cluster reveals novel cercosporin biosynthetic mechanisms and extends production to the genus Colletotrichum.</title>
        <authorList>
            <person name="de Jonge R."/>
            <person name="Ebert M.K."/>
            <person name="Huitt-Roehl C.R."/>
            <person name="Pal P."/>
            <person name="Suttle J.C."/>
            <person name="Spanner R.E."/>
            <person name="Neubauer J.D."/>
            <person name="Jurick W.M.II."/>
            <person name="Stott K.A."/>
            <person name="Secor G.A."/>
            <person name="Thomma B.P.H.J."/>
            <person name="Van de Peer Y."/>
            <person name="Townsend C.A."/>
            <person name="Bolton M.D."/>
        </authorList>
    </citation>
    <scope>NUCLEOTIDE SEQUENCE [LARGE SCALE GENOMIC DNA]</scope>
    <source>
        <strain evidence="3">CBS538.71</strain>
    </source>
</reference>
<comment type="caution">
    <text evidence="2">The sequence shown here is derived from an EMBL/GenBank/DDBJ whole genome shotgun (WGS) entry which is preliminary data.</text>
</comment>
<dbReference type="OrthoDB" id="3647262at2759"/>
<feature type="compositionally biased region" description="Basic residues" evidence="1">
    <location>
        <begin position="43"/>
        <end position="53"/>
    </location>
</feature>
<keyword evidence="3" id="KW-1185">Reference proteome</keyword>